<dbReference type="PANTHER" id="PTHR30455:SF2">
    <property type="entry name" value="TRANSCRIPTIONAL REPRESSOR NRDR"/>
    <property type="match status" value="1"/>
</dbReference>
<dbReference type="GO" id="GO:0003677">
    <property type="term" value="F:DNA binding"/>
    <property type="evidence" value="ECO:0007669"/>
    <property type="project" value="UniProtKB-KW"/>
</dbReference>
<dbReference type="AlphaFoldDB" id="A0A9D2AB45"/>
<evidence type="ECO:0000256" key="5">
    <source>
        <dbReference type="ARBA" id="ARBA00023015"/>
    </source>
</evidence>
<keyword evidence="4 8" id="KW-0067">ATP-binding</keyword>
<keyword evidence="8" id="KW-0479">Metal-binding</keyword>
<comment type="caution">
    <text evidence="10">The sequence shown here is derived from an EMBL/GenBank/DDBJ whole genome shotgun (WGS) entry which is preliminary data.</text>
</comment>
<keyword evidence="7 8" id="KW-0804">Transcription</keyword>
<reference evidence="10" key="2">
    <citation type="submission" date="2021-04" db="EMBL/GenBank/DDBJ databases">
        <authorList>
            <person name="Gilroy R."/>
        </authorList>
    </citation>
    <scope>NUCLEOTIDE SEQUENCE</scope>
    <source>
        <strain evidence="10">6627</strain>
    </source>
</reference>
<protein>
    <recommendedName>
        <fullName evidence="8">Transcriptional repressor NrdR</fullName>
    </recommendedName>
</protein>
<keyword evidence="2 8" id="KW-0547">Nucleotide-binding</keyword>
<accession>A0A9D2AB45</accession>
<reference evidence="10" key="1">
    <citation type="journal article" date="2021" name="PeerJ">
        <title>Extensive microbial diversity within the chicken gut microbiome revealed by metagenomics and culture.</title>
        <authorList>
            <person name="Gilroy R."/>
            <person name="Ravi A."/>
            <person name="Getino M."/>
            <person name="Pursley I."/>
            <person name="Horton D.L."/>
            <person name="Alikhan N.F."/>
            <person name="Baker D."/>
            <person name="Gharbi K."/>
            <person name="Hall N."/>
            <person name="Watson M."/>
            <person name="Adriaenssens E.M."/>
            <person name="Foster-Nyarko E."/>
            <person name="Jarju S."/>
            <person name="Secka A."/>
            <person name="Antonio M."/>
            <person name="Oren A."/>
            <person name="Chaudhuri R.R."/>
            <person name="La Ragione R."/>
            <person name="Hildebrand F."/>
            <person name="Pallen M.J."/>
        </authorList>
    </citation>
    <scope>NUCLEOTIDE SEQUENCE</scope>
    <source>
        <strain evidence="10">6627</strain>
    </source>
</reference>
<keyword evidence="1 8" id="KW-0678">Repressor</keyword>
<gene>
    <name evidence="8 10" type="primary">nrdR</name>
    <name evidence="10" type="ORF">H9861_06315</name>
</gene>
<dbReference type="PROSITE" id="PS51161">
    <property type="entry name" value="ATP_CONE"/>
    <property type="match status" value="1"/>
</dbReference>
<feature type="domain" description="ATP-cone" evidence="9">
    <location>
        <begin position="49"/>
        <end position="139"/>
    </location>
</feature>
<keyword evidence="8" id="KW-0863">Zinc-finger</keyword>
<dbReference type="NCBIfam" id="TIGR00244">
    <property type="entry name" value="transcriptional regulator NrdR"/>
    <property type="match status" value="1"/>
</dbReference>
<keyword evidence="3 8" id="KW-0862">Zinc</keyword>
<evidence type="ECO:0000256" key="7">
    <source>
        <dbReference type="ARBA" id="ARBA00023163"/>
    </source>
</evidence>
<dbReference type="Proteomes" id="UP000823963">
    <property type="component" value="Unassembled WGS sequence"/>
</dbReference>
<comment type="similarity">
    <text evidence="8">Belongs to the NrdR family.</text>
</comment>
<evidence type="ECO:0000256" key="1">
    <source>
        <dbReference type="ARBA" id="ARBA00022491"/>
    </source>
</evidence>
<sequence>MLCPQCHNNSSRVVDSRPADNGNAIRRRRECEKCGYRFTTFERIEVTPLLVIKKNGAREEFNRDKILHGIMRAAEKRPVGMDKITNIVDEVERKIRAVGGTEVSSQLIGEYVMSILADVDDVTYIRFASVYREFKDMKSFAQELQELMKRNQKDEN</sequence>
<dbReference type="GO" id="GO:0045892">
    <property type="term" value="P:negative regulation of DNA-templated transcription"/>
    <property type="evidence" value="ECO:0007669"/>
    <property type="project" value="UniProtKB-UniRule"/>
</dbReference>
<dbReference type="GO" id="GO:0008270">
    <property type="term" value="F:zinc ion binding"/>
    <property type="evidence" value="ECO:0007669"/>
    <property type="project" value="UniProtKB-UniRule"/>
</dbReference>
<proteinExistence type="inferred from homology"/>
<comment type="cofactor">
    <cofactor evidence="8">
        <name>Zn(2+)</name>
        <dbReference type="ChEBI" id="CHEBI:29105"/>
    </cofactor>
    <text evidence="8">Binds 1 zinc ion.</text>
</comment>
<dbReference type="Pfam" id="PF03477">
    <property type="entry name" value="ATP-cone"/>
    <property type="match status" value="1"/>
</dbReference>
<evidence type="ECO:0000313" key="11">
    <source>
        <dbReference type="Proteomes" id="UP000823963"/>
    </source>
</evidence>
<evidence type="ECO:0000256" key="6">
    <source>
        <dbReference type="ARBA" id="ARBA00023125"/>
    </source>
</evidence>
<name>A0A9D2AB45_9LACO</name>
<organism evidence="10 11">
    <name type="scientific">Candidatus Ligilactobacillus excrementigallinarum</name>
    <dbReference type="NCBI Taxonomy" id="2838641"/>
    <lineage>
        <taxon>Bacteria</taxon>
        <taxon>Bacillati</taxon>
        <taxon>Bacillota</taxon>
        <taxon>Bacilli</taxon>
        <taxon>Lactobacillales</taxon>
        <taxon>Lactobacillaceae</taxon>
        <taxon>Ligilactobacillus</taxon>
    </lineage>
</organism>
<dbReference type="HAMAP" id="MF_00440">
    <property type="entry name" value="NrdR"/>
    <property type="match status" value="1"/>
</dbReference>
<keyword evidence="6 8" id="KW-0238">DNA-binding</keyword>
<evidence type="ECO:0000256" key="8">
    <source>
        <dbReference type="HAMAP-Rule" id="MF_00440"/>
    </source>
</evidence>
<dbReference type="Pfam" id="PF22811">
    <property type="entry name" value="Zn_ribbon_NrdR"/>
    <property type="match status" value="1"/>
</dbReference>
<dbReference type="InterPro" id="IPR003796">
    <property type="entry name" value="RNR_NrdR-like"/>
</dbReference>
<dbReference type="InterPro" id="IPR005144">
    <property type="entry name" value="ATP-cone_dom"/>
</dbReference>
<keyword evidence="5 8" id="KW-0805">Transcription regulation</keyword>
<evidence type="ECO:0000259" key="9">
    <source>
        <dbReference type="PROSITE" id="PS51161"/>
    </source>
</evidence>
<evidence type="ECO:0000256" key="2">
    <source>
        <dbReference type="ARBA" id="ARBA00022741"/>
    </source>
</evidence>
<feature type="zinc finger region" evidence="8">
    <location>
        <begin position="3"/>
        <end position="34"/>
    </location>
</feature>
<dbReference type="GO" id="GO:0005524">
    <property type="term" value="F:ATP binding"/>
    <property type="evidence" value="ECO:0007669"/>
    <property type="project" value="UniProtKB-UniRule"/>
</dbReference>
<comment type="function">
    <text evidence="8">Negatively regulates transcription of bacterial ribonucleotide reductase nrd genes and operons by binding to NrdR-boxes.</text>
</comment>
<dbReference type="InterPro" id="IPR055173">
    <property type="entry name" value="NrdR-like_N"/>
</dbReference>
<evidence type="ECO:0000256" key="4">
    <source>
        <dbReference type="ARBA" id="ARBA00022840"/>
    </source>
</evidence>
<dbReference type="PANTHER" id="PTHR30455">
    <property type="entry name" value="TRANSCRIPTIONAL REPRESSOR NRDR"/>
    <property type="match status" value="1"/>
</dbReference>
<evidence type="ECO:0000256" key="3">
    <source>
        <dbReference type="ARBA" id="ARBA00022833"/>
    </source>
</evidence>
<dbReference type="EMBL" id="DXFP01000060">
    <property type="protein sequence ID" value="HIX02352.1"/>
    <property type="molecule type" value="Genomic_DNA"/>
</dbReference>
<evidence type="ECO:0000313" key="10">
    <source>
        <dbReference type="EMBL" id="HIX02352.1"/>
    </source>
</evidence>